<protein>
    <recommendedName>
        <fullName evidence="5">Flagellar hook-length control protein-like C-terminal domain-containing protein</fullName>
    </recommendedName>
</protein>
<feature type="compositionally biased region" description="Low complexity" evidence="4">
    <location>
        <begin position="406"/>
        <end position="432"/>
    </location>
</feature>
<evidence type="ECO:0000256" key="1">
    <source>
        <dbReference type="ARBA" id="ARBA00003944"/>
    </source>
</evidence>
<dbReference type="AlphaFoldDB" id="A0A074LPA6"/>
<feature type="compositionally biased region" description="Low complexity" evidence="4">
    <location>
        <begin position="1"/>
        <end position="24"/>
    </location>
</feature>
<name>A0A074LPA6_9BACL</name>
<accession>A0A074LPA6</accession>
<keyword evidence="7" id="KW-1185">Reference proteome</keyword>
<dbReference type="STRING" id="1157490.EL26_12625"/>
<dbReference type="GO" id="GO:0044780">
    <property type="term" value="P:bacterial-type flagellum assembly"/>
    <property type="evidence" value="ECO:0007669"/>
    <property type="project" value="InterPro"/>
</dbReference>
<dbReference type="InterPro" id="IPR001635">
    <property type="entry name" value="Flag_hook_Flik"/>
</dbReference>
<dbReference type="Gene3D" id="3.30.750.140">
    <property type="match status" value="1"/>
</dbReference>
<organism evidence="6 7">
    <name type="scientific">Tumebacillus flagellatus</name>
    <dbReference type="NCBI Taxonomy" id="1157490"/>
    <lineage>
        <taxon>Bacteria</taxon>
        <taxon>Bacillati</taxon>
        <taxon>Bacillota</taxon>
        <taxon>Bacilli</taxon>
        <taxon>Bacillales</taxon>
        <taxon>Alicyclobacillaceae</taxon>
        <taxon>Tumebacillus</taxon>
    </lineage>
</organism>
<comment type="similarity">
    <text evidence="2">Belongs to the FliK family.</text>
</comment>
<feature type="region of interest" description="Disordered" evidence="4">
    <location>
        <begin position="406"/>
        <end position="454"/>
    </location>
</feature>
<evidence type="ECO:0000256" key="3">
    <source>
        <dbReference type="ARBA" id="ARBA00022795"/>
    </source>
</evidence>
<gene>
    <name evidence="6" type="ORF">EL26_12625</name>
</gene>
<proteinExistence type="inferred from homology"/>
<evidence type="ECO:0000313" key="7">
    <source>
        <dbReference type="Proteomes" id="UP000027931"/>
    </source>
</evidence>
<evidence type="ECO:0000256" key="4">
    <source>
        <dbReference type="SAM" id="MobiDB-lite"/>
    </source>
</evidence>
<sequence length="481" mass="49792">MEIQVTSTPAASGSAVSTGTAQSTKSNGGKSVFNNLLQNAGNQTSEKKVTDPMTAVLALLAGGLNPLALQQQMPTVMTADGVKTTTSAADVMLGNRTMAVPVAGLPLQSGDLAQLLQQFGGSAKLLGVLQENPSLPSGQVLSAHPEVLSDFGQALTNLVQQTVQNPQLLLASPKAAALMESLFAQLLQAEGTDGQASTNTPSTGANTTATKQPQFGKLQAATITAVNLQVQATPEAQTVSVVPSSQATAVQGMQVSALTAALLSSDNPTQEQAKSSGTPLDATQWMTNLLAGGQTPLQSVNAERLAKLPTVINMQGNQFQNQFADLVVKRATMLEAPGRHEFRIVLQPQGLGEIEVRVQAVGNQISLQMSADSSATKGLLDSSLSSLKSQLQAQGIQLDRIEVSSANTNNSTNQNNNGSLSSGLPQDRQSGQGFQGGQSGKESNRRQSGERFTIDALDAADAAAFAEETDTTDEASLDVTA</sequence>
<feature type="compositionally biased region" description="Basic and acidic residues" evidence="4">
    <location>
        <begin position="442"/>
        <end position="453"/>
    </location>
</feature>
<keyword evidence="3" id="KW-1005">Bacterial flagellum biogenesis</keyword>
<comment type="function">
    <text evidence="1">Controls the length of the flagellar hook.</text>
</comment>
<dbReference type="RefSeq" id="WP_038088858.1">
    <property type="nucleotide sequence ID" value="NZ_JMIR01000016.1"/>
</dbReference>
<evidence type="ECO:0000313" key="6">
    <source>
        <dbReference type="EMBL" id="KEO82934.1"/>
    </source>
</evidence>
<dbReference type="InterPro" id="IPR038610">
    <property type="entry name" value="FliK-like_C_sf"/>
</dbReference>
<reference evidence="6 7" key="1">
    <citation type="journal article" date="2013" name="Int. J. Syst. Evol. Microbiol.">
        <title>Tumebacillus flagellatus sp. nov., an alpha-amylase/pullulanase-producing bacterium isolated from cassava wastewater.</title>
        <authorList>
            <person name="Wang Q."/>
            <person name="Xie N."/>
            <person name="Qin Y."/>
            <person name="Shen N."/>
            <person name="Zhu J."/>
            <person name="Mi H."/>
            <person name="Huang R."/>
        </authorList>
    </citation>
    <scope>NUCLEOTIDE SEQUENCE [LARGE SCALE GENOMIC DNA]</scope>
    <source>
        <strain evidence="6 7">GST4</strain>
    </source>
</reference>
<evidence type="ECO:0000259" key="5">
    <source>
        <dbReference type="Pfam" id="PF02120"/>
    </source>
</evidence>
<feature type="domain" description="Flagellar hook-length control protein-like C-terminal" evidence="5">
    <location>
        <begin position="329"/>
        <end position="410"/>
    </location>
</feature>
<feature type="region of interest" description="Disordered" evidence="4">
    <location>
        <begin position="1"/>
        <end position="29"/>
    </location>
</feature>
<dbReference type="OrthoDB" id="2380967at2"/>
<evidence type="ECO:0000256" key="2">
    <source>
        <dbReference type="ARBA" id="ARBA00009149"/>
    </source>
</evidence>
<dbReference type="CDD" id="cd17470">
    <property type="entry name" value="T3SS_Flik_C"/>
    <property type="match status" value="1"/>
</dbReference>
<dbReference type="GO" id="GO:0009424">
    <property type="term" value="C:bacterial-type flagellum hook"/>
    <property type="evidence" value="ECO:0007669"/>
    <property type="project" value="InterPro"/>
</dbReference>
<dbReference type="PRINTS" id="PR01007">
    <property type="entry name" value="FLGHOOKFLIK"/>
</dbReference>
<dbReference type="eggNOG" id="COG3144">
    <property type="taxonomic scope" value="Bacteria"/>
</dbReference>
<dbReference type="Pfam" id="PF02120">
    <property type="entry name" value="Flg_hook"/>
    <property type="match status" value="1"/>
</dbReference>
<comment type="caution">
    <text evidence="6">The sequence shown here is derived from an EMBL/GenBank/DDBJ whole genome shotgun (WGS) entry which is preliminary data.</text>
</comment>
<dbReference type="Proteomes" id="UP000027931">
    <property type="component" value="Unassembled WGS sequence"/>
</dbReference>
<dbReference type="InterPro" id="IPR021136">
    <property type="entry name" value="Flagellar_hook_control-like_C"/>
</dbReference>
<dbReference type="EMBL" id="JMIR01000016">
    <property type="protein sequence ID" value="KEO82934.1"/>
    <property type="molecule type" value="Genomic_DNA"/>
</dbReference>